<sequence>MEHLKAVLTRHNITSSAIDKLEAFAPRDGFVVLAEEEFEELREYLGSFPVYRCLVPFMTDDNSNYWCLYVDGPLKNMVCYLSHEELDLAPRFRSLSSFLDTLHQHPHSNGIEDFEDHFFDFPSRQISPKYLLDREIIGALSTAFTAETDEDQLRTQTAFAIMALTSPTDIETLLYPFLDDEDPYVQERAIELLGFHRYQPAAAKLTALTVSAKPNGRTAAKVALKKITASRL</sequence>
<gene>
    <name evidence="1" type="ORF">J4E00_21245</name>
</gene>
<comment type="caution">
    <text evidence="1">The sequence shown here is derived from an EMBL/GenBank/DDBJ whole genome shotgun (WGS) entry which is preliminary data.</text>
</comment>
<proteinExistence type="predicted"/>
<dbReference type="InterPro" id="IPR037883">
    <property type="entry name" value="Knr4/Smi1-like_sf"/>
</dbReference>
<dbReference type="SUPFAM" id="SSF48371">
    <property type="entry name" value="ARM repeat"/>
    <property type="match status" value="1"/>
</dbReference>
<dbReference type="EMBL" id="JAGETZ010000012">
    <property type="protein sequence ID" value="MBO2011606.1"/>
    <property type="molecule type" value="Genomic_DNA"/>
</dbReference>
<name>A0ABS3QK32_9BACT</name>
<evidence type="ECO:0000313" key="2">
    <source>
        <dbReference type="Proteomes" id="UP000664369"/>
    </source>
</evidence>
<dbReference type="RefSeq" id="WP_208177300.1">
    <property type="nucleotide sequence ID" value="NZ_JAGETZ010000012.1"/>
</dbReference>
<dbReference type="Gene3D" id="1.25.10.10">
    <property type="entry name" value="Leucine-rich Repeat Variant"/>
    <property type="match status" value="1"/>
</dbReference>
<keyword evidence="2" id="KW-1185">Reference proteome</keyword>
<dbReference type="SUPFAM" id="SSF160631">
    <property type="entry name" value="SMI1/KNR4-like"/>
    <property type="match status" value="1"/>
</dbReference>
<dbReference type="Proteomes" id="UP000664369">
    <property type="component" value="Unassembled WGS sequence"/>
</dbReference>
<evidence type="ECO:0000313" key="1">
    <source>
        <dbReference type="EMBL" id="MBO2011606.1"/>
    </source>
</evidence>
<reference evidence="1 2" key="1">
    <citation type="submission" date="2021-03" db="EMBL/GenBank/DDBJ databases">
        <authorList>
            <person name="Kim M.K."/>
        </authorList>
    </citation>
    <scope>NUCLEOTIDE SEQUENCE [LARGE SCALE GENOMIC DNA]</scope>
    <source>
        <strain evidence="1 2">BT442</strain>
    </source>
</reference>
<organism evidence="1 2">
    <name type="scientific">Hymenobacter negativus</name>
    <dbReference type="NCBI Taxonomy" id="2795026"/>
    <lineage>
        <taxon>Bacteria</taxon>
        <taxon>Pseudomonadati</taxon>
        <taxon>Bacteroidota</taxon>
        <taxon>Cytophagia</taxon>
        <taxon>Cytophagales</taxon>
        <taxon>Hymenobacteraceae</taxon>
        <taxon>Hymenobacter</taxon>
    </lineage>
</organism>
<dbReference type="InterPro" id="IPR016024">
    <property type="entry name" value="ARM-type_fold"/>
</dbReference>
<accession>A0ABS3QK32</accession>
<protein>
    <recommendedName>
        <fullName evidence="3">HEAT repeat domain-containing protein</fullName>
    </recommendedName>
</protein>
<dbReference type="InterPro" id="IPR011989">
    <property type="entry name" value="ARM-like"/>
</dbReference>
<evidence type="ECO:0008006" key="3">
    <source>
        <dbReference type="Google" id="ProtNLM"/>
    </source>
</evidence>